<evidence type="ECO:0000256" key="4">
    <source>
        <dbReference type="ARBA" id="ARBA00022989"/>
    </source>
</evidence>
<feature type="transmembrane region" description="Helical" evidence="6">
    <location>
        <begin position="84"/>
        <end position="104"/>
    </location>
</feature>
<dbReference type="InterPro" id="IPR014108">
    <property type="entry name" value="Caa3-assmbl_CtaG"/>
</dbReference>
<evidence type="ECO:0000256" key="5">
    <source>
        <dbReference type="ARBA" id="ARBA00023136"/>
    </source>
</evidence>
<proteinExistence type="predicted"/>
<dbReference type="NCBIfam" id="TIGR02737">
    <property type="entry name" value="caa3_CtaG"/>
    <property type="match status" value="1"/>
</dbReference>
<feature type="transmembrane region" description="Helical" evidence="6">
    <location>
        <begin position="155"/>
        <end position="175"/>
    </location>
</feature>
<dbReference type="GO" id="GO:0005886">
    <property type="term" value="C:plasma membrane"/>
    <property type="evidence" value="ECO:0007669"/>
    <property type="project" value="UniProtKB-SubCell"/>
</dbReference>
<keyword evidence="4 6" id="KW-1133">Transmembrane helix</keyword>
<dbReference type="EMBL" id="CP024848">
    <property type="protein sequence ID" value="AXI08972.1"/>
    <property type="molecule type" value="Genomic_DNA"/>
</dbReference>
<evidence type="ECO:0000256" key="3">
    <source>
        <dbReference type="ARBA" id="ARBA00022692"/>
    </source>
</evidence>
<organism evidence="7 8">
    <name type="scientific">Oceanobacillus zhaokaii</name>
    <dbReference type="NCBI Taxonomy" id="2052660"/>
    <lineage>
        <taxon>Bacteria</taxon>
        <taxon>Bacillati</taxon>
        <taxon>Bacillota</taxon>
        <taxon>Bacilli</taxon>
        <taxon>Bacillales</taxon>
        <taxon>Bacillaceae</taxon>
        <taxon>Oceanobacillus</taxon>
    </lineage>
</organism>
<comment type="subcellular location">
    <subcellularLocation>
        <location evidence="1">Cell membrane</location>
        <topology evidence="1">Multi-pass membrane protein</topology>
    </subcellularLocation>
</comment>
<gene>
    <name evidence="7" type="primary">ctaG</name>
    <name evidence="7" type="ORF">CUC15_08600</name>
</gene>
<feature type="transmembrane region" description="Helical" evidence="6">
    <location>
        <begin position="124"/>
        <end position="143"/>
    </location>
</feature>
<keyword evidence="2" id="KW-1003">Cell membrane</keyword>
<dbReference type="KEGG" id="ocn:CUC15_08600"/>
<evidence type="ECO:0000256" key="1">
    <source>
        <dbReference type="ARBA" id="ARBA00004651"/>
    </source>
</evidence>
<dbReference type="Proteomes" id="UP000253908">
    <property type="component" value="Chromosome"/>
</dbReference>
<protein>
    <submittedName>
        <fullName evidence="7">Cytochrome c oxidase assembly factor CtaG</fullName>
    </submittedName>
</protein>
<keyword evidence="3 6" id="KW-0812">Transmembrane</keyword>
<feature type="transmembrane region" description="Helical" evidence="6">
    <location>
        <begin position="52"/>
        <end position="72"/>
    </location>
</feature>
<feature type="transmembrane region" description="Helical" evidence="6">
    <location>
        <begin position="258"/>
        <end position="280"/>
    </location>
</feature>
<evidence type="ECO:0000313" key="8">
    <source>
        <dbReference type="Proteomes" id="UP000253908"/>
    </source>
</evidence>
<keyword evidence="8" id="KW-1185">Reference proteome</keyword>
<dbReference type="Pfam" id="PF09678">
    <property type="entry name" value="Caa3_CtaG"/>
    <property type="match status" value="1"/>
</dbReference>
<dbReference type="RefSeq" id="WP_114916266.1">
    <property type="nucleotide sequence ID" value="NZ_CP024848.1"/>
</dbReference>
<dbReference type="InterPro" id="IPR019108">
    <property type="entry name" value="Caa3_assmbl_CtaG-rel"/>
</dbReference>
<sequence length="297" mass="33493">MWLNLQIFGFRALWSPYFFIFLIFIAIAYALITGPYRHRFGGEDKPSLKQQFLFYFAILLIYAVKGSPVDLMSHITLTAHMTQMAIYILIVPILIIKGLPEWIWKKIIYAPFIRPALKVLANPIISVLLFYSLFSFYHVPFVFDFSKSSTIAHTLIHLVLFIAAFNMWLPVLAPVKELDRLKPLLKIAYVFISAVLMTPACVIIIFASEPLYASYSSGGAWITALSLCVPVDVLQGISSTLTGPGLFTSMDVLEDQQLGGIVMKVIQEITYGFILAGIFFKWFSKESLKVDPLPSDS</sequence>
<reference evidence="8" key="1">
    <citation type="submission" date="2017-11" db="EMBL/GenBank/DDBJ databases">
        <authorList>
            <person name="Zhu W."/>
        </authorList>
    </citation>
    <scope>NUCLEOTIDE SEQUENCE [LARGE SCALE GENOMIC DNA]</scope>
    <source>
        <strain evidence="8">160</strain>
    </source>
</reference>
<dbReference type="OrthoDB" id="128422at2"/>
<evidence type="ECO:0000313" key="7">
    <source>
        <dbReference type="EMBL" id="AXI08972.1"/>
    </source>
</evidence>
<dbReference type="AlphaFoldDB" id="A0A345PG42"/>
<feature type="transmembrane region" description="Helical" evidence="6">
    <location>
        <begin position="12"/>
        <end position="32"/>
    </location>
</feature>
<accession>A0A345PG42</accession>
<name>A0A345PG42_9BACI</name>
<evidence type="ECO:0000256" key="2">
    <source>
        <dbReference type="ARBA" id="ARBA00022475"/>
    </source>
</evidence>
<feature type="transmembrane region" description="Helical" evidence="6">
    <location>
        <begin position="187"/>
        <end position="207"/>
    </location>
</feature>
<keyword evidence="5 6" id="KW-0472">Membrane</keyword>
<evidence type="ECO:0000256" key="6">
    <source>
        <dbReference type="SAM" id="Phobius"/>
    </source>
</evidence>